<keyword evidence="2" id="KW-1185">Reference proteome</keyword>
<protein>
    <submittedName>
        <fullName evidence="1">BA75_05252T0</fullName>
    </submittedName>
</protein>
<proteinExistence type="predicted"/>
<gene>
    <name evidence="1" type="ORF">ATY40_BA7505252</name>
</gene>
<sequence length="123" mass="14408">MLVVELNLEMRRNSLSFLTGATIWRECKQNQTEKSMYTVWQYCEWFGPRNLFRLLLRINRTIKTRYALQRLHLKFHLQAVFGDSVITNDGCGLYRISQVCIDSCHFLLCTLPGLVYSSSRAPI</sequence>
<name>A0A1B2JJ46_PICPA</name>
<dbReference type="AlphaFoldDB" id="A0A1B2JJ46"/>
<dbReference type="Proteomes" id="UP000094565">
    <property type="component" value="Chromosome 4"/>
</dbReference>
<accession>A0A1B2JJ46</accession>
<evidence type="ECO:0000313" key="2">
    <source>
        <dbReference type="Proteomes" id="UP000094565"/>
    </source>
</evidence>
<evidence type="ECO:0000313" key="1">
    <source>
        <dbReference type="EMBL" id="ANZ78046.1"/>
    </source>
</evidence>
<dbReference type="EMBL" id="CP014587">
    <property type="protein sequence ID" value="ANZ78046.1"/>
    <property type="molecule type" value="Genomic_DNA"/>
</dbReference>
<reference evidence="1 2" key="1">
    <citation type="submission" date="2016-02" db="EMBL/GenBank/DDBJ databases">
        <title>Comparative genomic and transcriptomic foundation for Pichia pastoris.</title>
        <authorList>
            <person name="Love K.R."/>
            <person name="Shah K.A."/>
            <person name="Whittaker C.A."/>
            <person name="Wu J."/>
            <person name="Bartlett M.C."/>
            <person name="Ma D."/>
            <person name="Leeson R.L."/>
            <person name="Priest M."/>
            <person name="Young S.K."/>
            <person name="Love J.C."/>
        </authorList>
    </citation>
    <scope>NUCLEOTIDE SEQUENCE [LARGE SCALE GENOMIC DNA]</scope>
    <source>
        <strain evidence="1 2">ATCC 28485</strain>
    </source>
</reference>
<organism evidence="1 2">
    <name type="scientific">Komagataella pastoris</name>
    <name type="common">Yeast</name>
    <name type="synonym">Pichia pastoris</name>
    <dbReference type="NCBI Taxonomy" id="4922"/>
    <lineage>
        <taxon>Eukaryota</taxon>
        <taxon>Fungi</taxon>
        <taxon>Dikarya</taxon>
        <taxon>Ascomycota</taxon>
        <taxon>Saccharomycotina</taxon>
        <taxon>Pichiomycetes</taxon>
        <taxon>Pichiales</taxon>
        <taxon>Pichiaceae</taxon>
        <taxon>Komagataella</taxon>
    </lineage>
</organism>